<reference evidence="3" key="1">
    <citation type="submission" date="2017-10" db="EMBL/GenBank/DDBJ databases">
        <title>Rapid genome shrinkage in a self-fertile nematode reveals novel sperm competition proteins.</title>
        <authorList>
            <person name="Yin D."/>
            <person name="Schwarz E.M."/>
            <person name="Thomas C.G."/>
            <person name="Felde R.L."/>
            <person name="Korf I.F."/>
            <person name="Cutter A.D."/>
            <person name="Schartner C.M."/>
            <person name="Ralston E.J."/>
            <person name="Meyer B.J."/>
            <person name="Haag E.S."/>
        </authorList>
    </citation>
    <scope>NUCLEOTIDE SEQUENCE [LARGE SCALE GENOMIC DNA]</scope>
    <source>
        <strain evidence="3">JU1422</strain>
    </source>
</reference>
<dbReference type="STRING" id="1611254.A0A2G5VIT8"/>
<name>A0A2G5VIT8_9PELO</name>
<evidence type="ECO:0000256" key="1">
    <source>
        <dbReference type="SAM" id="MobiDB-lite"/>
    </source>
</evidence>
<accession>A0A2G5VIT8</accession>
<dbReference type="OrthoDB" id="5832816at2759"/>
<keyword evidence="3" id="KW-1185">Reference proteome</keyword>
<feature type="region of interest" description="Disordered" evidence="1">
    <location>
        <begin position="225"/>
        <end position="252"/>
    </location>
</feature>
<proteinExistence type="predicted"/>
<gene>
    <name evidence="2" type="primary">Cnig_chr_I.g2081</name>
    <name evidence="2" type="ORF">B9Z55_002081</name>
</gene>
<dbReference type="Proteomes" id="UP000230233">
    <property type="component" value="Chromosome I"/>
</dbReference>
<dbReference type="AlphaFoldDB" id="A0A2G5VIT8"/>
<organism evidence="2 3">
    <name type="scientific">Caenorhabditis nigoni</name>
    <dbReference type="NCBI Taxonomy" id="1611254"/>
    <lineage>
        <taxon>Eukaryota</taxon>
        <taxon>Metazoa</taxon>
        <taxon>Ecdysozoa</taxon>
        <taxon>Nematoda</taxon>
        <taxon>Chromadorea</taxon>
        <taxon>Rhabditida</taxon>
        <taxon>Rhabditina</taxon>
        <taxon>Rhabditomorpha</taxon>
        <taxon>Rhabditoidea</taxon>
        <taxon>Rhabditidae</taxon>
        <taxon>Peloderinae</taxon>
        <taxon>Caenorhabditis</taxon>
    </lineage>
</organism>
<evidence type="ECO:0000313" key="3">
    <source>
        <dbReference type="Proteomes" id="UP000230233"/>
    </source>
</evidence>
<sequence>MVKTITIYTAFGHFMAMVERQAELEMEQKKELATDLCTIDHLLSDYQNALNSNRDFSVHSCPVDGSTPKCLDLVKKSVSCPLVSFTLVRPAEPMAVSPIPTTIETRKLNKATELMMSFWKIHVTARKPKTENEEQIASIFEKMDGLFAATSTSSVASIFGKFEEFLEVIQKENTQQKSEPLVWNSPDQPTFPQLPVFVKSPVDSMKFYKMAEQNTDEMADDELTLTSSSDGFTSSPSSGQSSSSSSSTFSSSTTIISRPSRLLTQVRLQREVIRKQKKLIDNLYKLQSLNQKLSNLSK</sequence>
<protein>
    <submittedName>
        <fullName evidence="2">Uncharacterized protein</fullName>
    </submittedName>
</protein>
<feature type="compositionally biased region" description="Low complexity" evidence="1">
    <location>
        <begin position="226"/>
        <end position="252"/>
    </location>
</feature>
<comment type="caution">
    <text evidence="2">The sequence shown here is derived from an EMBL/GenBank/DDBJ whole genome shotgun (WGS) entry which is preliminary data.</text>
</comment>
<dbReference type="EMBL" id="PDUG01000001">
    <property type="protein sequence ID" value="PIC51657.1"/>
    <property type="molecule type" value="Genomic_DNA"/>
</dbReference>
<evidence type="ECO:0000313" key="2">
    <source>
        <dbReference type="EMBL" id="PIC51657.1"/>
    </source>
</evidence>